<evidence type="ECO:0000259" key="10">
    <source>
        <dbReference type="Pfam" id="PF10659"/>
    </source>
</evidence>
<evidence type="ECO:0000256" key="9">
    <source>
        <dbReference type="SAM" id="MobiDB-lite"/>
    </source>
</evidence>
<evidence type="ECO:0000256" key="3">
    <source>
        <dbReference type="ARBA" id="ARBA00022475"/>
    </source>
</evidence>
<keyword evidence="8" id="KW-0449">Lipoprotein</keyword>
<sequence length="269" mass="28929">MHDTLSSSAIAEALANFYSGLGANWLSQAALTDYTNNNAQRNTIYGVHALAGGTKANCSSDNTPLNAGGKCVCINYAKTLKDDKEISWVRHMRNAAKELQVASYIFKQQTTFIAQIKVIEYKMVSLLLMGGLLAAAKNQPLTTVPTKKTQEEQIKCKNPPNKTEKGCAAIYCDYDDTVKECKPKAGSEITATAAGEGTAGGTGATGCARHQKQSDCENDKTGDKQNCGWRNGKDGEDDKDTEKCRNGSFLANNKIALSMDADFVSLVAF</sequence>
<gene>
    <name evidence="12" type="ORF">DPX39_000006700</name>
</gene>
<feature type="region of interest" description="Disordered" evidence="9">
    <location>
        <begin position="212"/>
        <end position="241"/>
    </location>
</feature>
<feature type="compositionally biased region" description="Basic and acidic residues" evidence="9">
    <location>
        <begin position="231"/>
        <end position="241"/>
    </location>
</feature>
<dbReference type="Pfam" id="PF13206">
    <property type="entry name" value="VSG_B"/>
    <property type="match status" value="1"/>
</dbReference>
<feature type="compositionally biased region" description="Basic and acidic residues" evidence="9">
    <location>
        <begin position="212"/>
        <end position="223"/>
    </location>
</feature>
<evidence type="ECO:0000256" key="1">
    <source>
        <dbReference type="ARBA" id="ARBA00002523"/>
    </source>
</evidence>
<comment type="caution">
    <text evidence="12">The sequence shown here is derived from an EMBL/GenBank/DDBJ whole genome shotgun (WGS) entry which is preliminary data.</text>
</comment>
<keyword evidence="3" id="KW-1003">Cell membrane</keyword>
<evidence type="ECO:0000256" key="2">
    <source>
        <dbReference type="ARBA" id="ARBA00004609"/>
    </source>
</evidence>
<evidence type="ECO:0000256" key="8">
    <source>
        <dbReference type="ARBA" id="ARBA00023288"/>
    </source>
</evidence>
<evidence type="ECO:0000259" key="11">
    <source>
        <dbReference type="Pfam" id="PF13206"/>
    </source>
</evidence>
<evidence type="ECO:0000313" key="13">
    <source>
        <dbReference type="Proteomes" id="UP000266743"/>
    </source>
</evidence>
<evidence type="ECO:0000313" key="12">
    <source>
        <dbReference type="EMBL" id="RHW67385.1"/>
    </source>
</evidence>
<proteinExistence type="predicted"/>
<reference evidence="12 13" key="1">
    <citation type="submission" date="2018-09" db="EMBL/GenBank/DDBJ databases">
        <title>whole genome sequence of T. equiperdum IVM-t1 strain.</title>
        <authorList>
            <person name="Suganuma K."/>
        </authorList>
    </citation>
    <scope>NUCLEOTIDE SEQUENCE [LARGE SCALE GENOMIC DNA]</scope>
    <source>
        <strain evidence="12 13">IVM-t1</strain>
    </source>
</reference>
<evidence type="ECO:0000256" key="7">
    <source>
        <dbReference type="ARBA" id="ARBA00023180"/>
    </source>
</evidence>
<dbReference type="GO" id="GO:0098552">
    <property type="term" value="C:side of membrane"/>
    <property type="evidence" value="ECO:0007669"/>
    <property type="project" value="UniProtKB-KW"/>
</dbReference>
<dbReference type="InterPro" id="IPR019609">
    <property type="entry name" value="Variant_surf_glycoprt_trypan_C"/>
</dbReference>
<dbReference type="Pfam" id="PF10659">
    <property type="entry name" value="Trypan_glycop_C"/>
    <property type="match status" value="1"/>
</dbReference>
<keyword evidence="5" id="KW-0732">Signal</keyword>
<dbReference type="Proteomes" id="UP000266743">
    <property type="component" value="Unassembled WGS sequence"/>
</dbReference>
<evidence type="ECO:0000256" key="5">
    <source>
        <dbReference type="ARBA" id="ARBA00022729"/>
    </source>
</evidence>
<comment type="function">
    <text evidence="1">VSG forms a coat on the surface of the parasite. The trypanosome evades the immune response of the host by expressing a series of antigenically distinct VSGs from an estimated 1000 VSG genes.</text>
</comment>
<dbReference type="InterPro" id="IPR025932">
    <property type="entry name" value="Trypano_VSG_B_N_dom"/>
</dbReference>
<dbReference type="GO" id="GO:0005886">
    <property type="term" value="C:plasma membrane"/>
    <property type="evidence" value="ECO:0007669"/>
    <property type="project" value="UniProtKB-SubCell"/>
</dbReference>
<accession>A0A3L6KT97</accession>
<comment type="subcellular location">
    <subcellularLocation>
        <location evidence="2">Cell membrane</location>
        <topology evidence="2">Lipid-anchor</topology>
        <topology evidence="2">GPI-anchor</topology>
    </subcellularLocation>
</comment>
<dbReference type="AlphaFoldDB" id="A0A3L6KT97"/>
<dbReference type="EMBL" id="QSBY01000013">
    <property type="protein sequence ID" value="RHW67385.1"/>
    <property type="molecule type" value="Genomic_DNA"/>
</dbReference>
<keyword evidence="6" id="KW-0472">Membrane</keyword>
<name>A0A3L6KT97_9TRYP</name>
<organism evidence="12 13">
    <name type="scientific">Trypanosoma brucei equiperdum</name>
    <dbReference type="NCBI Taxonomy" id="630700"/>
    <lineage>
        <taxon>Eukaryota</taxon>
        <taxon>Discoba</taxon>
        <taxon>Euglenozoa</taxon>
        <taxon>Kinetoplastea</taxon>
        <taxon>Metakinetoplastina</taxon>
        <taxon>Trypanosomatida</taxon>
        <taxon>Trypanosomatidae</taxon>
        <taxon>Trypanosoma</taxon>
    </lineage>
</organism>
<keyword evidence="4" id="KW-0336">GPI-anchor</keyword>
<keyword evidence="7" id="KW-0325">Glycoprotein</keyword>
<feature type="domain" description="Trypanosome variant surface glycoprotein C-terminal" evidence="10">
    <location>
        <begin position="156"/>
        <end position="267"/>
    </location>
</feature>
<evidence type="ECO:0000256" key="4">
    <source>
        <dbReference type="ARBA" id="ARBA00022622"/>
    </source>
</evidence>
<feature type="domain" description="Trypanosome variant surface glycoprotein B-type N-terminal" evidence="11">
    <location>
        <begin position="4"/>
        <end position="117"/>
    </location>
</feature>
<protein>
    <submittedName>
        <fullName evidence="12">Trypanosomal VSG domain</fullName>
    </submittedName>
</protein>
<evidence type="ECO:0000256" key="6">
    <source>
        <dbReference type="ARBA" id="ARBA00023136"/>
    </source>
</evidence>